<protein>
    <recommendedName>
        <fullName evidence="6">Long-chain-fatty-acid--CoA ligase</fullName>
        <ecNumber evidence="5">6.2.1.3</ecNumber>
    </recommendedName>
    <alternativeName>
        <fullName evidence="7">Long-chain acyl-CoA synthetase</fullName>
    </alternativeName>
</protein>
<evidence type="ECO:0000256" key="3">
    <source>
        <dbReference type="ARBA" id="ARBA00022598"/>
    </source>
</evidence>
<dbReference type="GO" id="GO:0004467">
    <property type="term" value="F:long-chain fatty acid-CoA ligase activity"/>
    <property type="evidence" value="ECO:0007669"/>
    <property type="project" value="UniProtKB-EC"/>
</dbReference>
<evidence type="ECO:0000259" key="9">
    <source>
        <dbReference type="Pfam" id="PF13193"/>
    </source>
</evidence>
<comment type="caution">
    <text evidence="10">The sequence shown here is derived from an EMBL/GenBank/DDBJ whole genome shotgun (WGS) entry which is preliminary data.</text>
</comment>
<comment type="pathway">
    <text evidence="2">Lipid metabolism; fatty acid beta-oxidation.</text>
</comment>
<proteinExistence type="predicted"/>
<dbReference type="PROSITE" id="PS00455">
    <property type="entry name" value="AMP_BINDING"/>
    <property type="match status" value="1"/>
</dbReference>
<dbReference type="Pfam" id="PF00501">
    <property type="entry name" value="AMP-binding"/>
    <property type="match status" value="1"/>
</dbReference>
<dbReference type="InterPro" id="IPR045851">
    <property type="entry name" value="AMP-bd_C_sf"/>
</dbReference>
<comment type="subcellular location">
    <subcellularLocation>
        <location evidence="1">Membrane</location>
        <topology evidence="1">Peripheral membrane protein</topology>
    </subcellularLocation>
</comment>
<accession>A0A926S4F1</accession>
<dbReference type="GO" id="GO:0016020">
    <property type="term" value="C:membrane"/>
    <property type="evidence" value="ECO:0007669"/>
    <property type="project" value="UniProtKB-SubCell"/>
</dbReference>
<reference evidence="10" key="1">
    <citation type="submission" date="2020-05" db="EMBL/GenBank/DDBJ databases">
        <title>Identification of trans-AT polyketide cluster in two marine bacteria, producers of a novel glutaramide-containing polyketide sesbanimide D and analogs.</title>
        <authorList>
            <person name="Kacar D."/>
            <person name="Rodriguez P."/>
            <person name="Canedo L."/>
            <person name="Gonzalez E."/>
            <person name="Galan B."/>
            <person name="De La Calle F."/>
            <person name="Garcia J.L."/>
        </authorList>
    </citation>
    <scope>NUCLEOTIDE SEQUENCE</scope>
    <source>
        <strain evidence="10">PHM038</strain>
    </source>
</reference>
<name>A0A926S4F1_9HYPH</name>
<evidence type="ECO:0000256" key="5">
    <source>
        <dbReference type="ARBA" id="ARBA00026121"/>
    </source>
</evidence>
<dbReference type="RefSeq" id="WP_190290994.1">
    <property type="nucleotide sequence ID" value="NZ_JABFCZ010000008.1"/>
</dbReference>
<feature type="domain" description="AMP-binding enzyme C-terminal" evidence="9">
    <location>
        <begin position="463"/>
        <end position="538"/>
    </location>
</feature>
<evidence type="ECO:0000256" key="1">
    <source>
        <dbReference type="ARBA" id="ARBA00004170"/>
    </source>
</evidence>
<evidence type="ECO:0000256" key="4">
    <source>
        <dbReference type="ARBA" id="ARBA00023136"/>
    </source>
</evidence>
<dbReference type="InterPro" id="IPR000873">
    <property type="entry name" value="AMP-dep_synth/lig_dom"/>
</dbReference>
<evidence type="ECO:0000256" key="2">
    <source>
        <dbReference type="ARBA" id="ARBA00005005"/>
    </source>
</evidence>
<dbReference type="Proteomes" id="UP000598467">
    <property type="component" value="Unassembled WGS sequence"/>
</dbReference>
<keyword evidence="4" id="KW-0472">Membrane</keyword>
<gene>
    <name evidence="10" type="primary">pimA</name>
    <name evidence="10" type="ORF">HK439_08620</name>
</gene>
<dbReference type="InterPro" id="IPR017618">
    <property type="entry name" value="Dicarboxylate-CoA_ligase_PimA"/>
</dbReference>
<evidence type="ECO:0000256" key="6">
    <source>
        <dbReference type="ARBA" id="ARBA00039545"/>
    </source>
</evidence>
<dbReference type="PANTHER" id="PTHR43767">
    <property type="entry name" value="LONG-CHAIN-FATTY-ACID--COA LIGASE"/>
    <property type="match status" value="1"/>
</dbReference>
<evidence type="ECO:0000313" key="11">
    <source>
        <dbReference type="Proteomes" id="UP000598467"/>
    </source>
</evidence>
<dbReference type="CDD" id="cd05936">
    <property type="entry name" value="FC-FACS_FadD_like"/>
    <property type="match status" value="1"/>
</dbReference>
<dbReference type="Pfam" id="PF13193">
    <property type="entry name" value="AMP-binding_C"/>
    <property type="match status" value="1"/>
</dbReference>
<evidence type="ECO:0000313" key="10">
    <source>
        <dbReference type="EMBL" id="MBD1546323.1"/>
    </source>
</evidence>
<dbReference type="InterPro" id="IPR042099">
    <property type="entry name" value="ANL_N_sf"/>
</dbReference>
<feature type="domain" description="AMP-dependent synthetase/ligase" evidence="8">
    <location>
        <begin position="33"/>
        <end position="412"/>
    </location>
</feature>
<dbReference type="Gene3D" id="3.40.50.12780">
    <property type="entry name" value="N-terminal domain of ligase-like"/>
    <property type="match status" value="1"/>
</dbReference>
<organism evidence="10 11">
    <name type="scientific">Roseibium aggregatum</name>
    <dbReference type="NCBI Taxonomy" id="187304"/>
    <lineage>
        <taxon>Bacteria</taxon>
        <taxon>Pseudomonadati</taxon>
        <taxon>Pseudomonadota</taxon>
        <taxon>Alphaproteobacteria</taxon>
        <taxon>Hyphomicrobiales</taxon>
        <taxon>Stappiaceae</taxon>
        <taxon>Roseibium</taxon>
    </lineage>
</organism>
<dbReference type="AlphaFoldDB" id="A0A926S4F1"/>
<sequence length="556" mass="60574">MSKRPFAWEKSYPPGMDWDFKPEPSVLSRIADTAVARYPEHRALEYRGHVLSYAEFGHKMNSAAAALLREGIGAGTTLALYLPNTPYFPAIFFGGCKTGARMILLSPLDAERELAYKLKDSGARVMVTTDIGPMLSMALKLLDAGHLDKLIVAEDGAWGASPAPLAEIPDRPDVVTWADFAKGAPLPDRWPEVSPEDIALLQYTGGTTGMPKGAILTHGNLTTSAAIYNNWFQQQRPSTPGTDKIICVLPLFHIYALTTILIRQVENGNEIMLRPRFDPESVLQDIEIRKATIFPGVPTMWIALANLPDLDTRDFSSLTYCSSGGAPLPVEVGKRFEALTGLPLLGGWGMTETAPAGTNLPCSNPAKPGSIGIPMPGIEMGIVALEDPTRELEPGETGELRIKGPNVTSGYWNRPEETGQAFADGYFLTGDIGTMDEDGYFYIVDRKKDMILSGGFNVYPQVVEQAIYEHPSVAEVLVVGIPDAYRGESAKAFVALRSGAAPFTLEELQAFLADKVGRHEMPRDLEFRSALPRTAVGKFSKLQLKQEEIEKRASGS</sequence>
<evidence type="ECO:0000259" key="8">
    <source>
        <dbReference type="Pfam" id="PF00501"/>
    </source>
</evidence>
<dbReference type="InterPro" id="IPR050237">
    <property type="entry name" value="ATP-dep_AMP-bd_enzyme"/>
</dbReference>
<dbReference type="EC" id="6.2.1.3" evidence="5"/>
<dbReference type="PANTHER" id="PTHR43767:SF8">
    <property type="entry name" value="LONG-CHAIN-FATTY-ACID--COA LIGASE"/>
    <property type="match status" value="1"/>
</dbReference>
<evidence type="ECO:0000256" key="7">
    <source>
        <dbReference type="ARBA" id="ARBA00042773"/>
    </source>
</evidence>
<keyword evidence="3 10" id="KW-0436">Ligase</keyword>
<dbReference type="EMBL" id="JABFCZ010000008">
    <property type="protein sequence ID" value="MBD1546323.1"/>
    <property type="molecule type" value="Genomic_DNA"/>
</dbReference>
<dbReference type="NCBIfam" id="TIGR03205">
    <property type="entry name" value="pimA"/>
    <property type="match status" value="1"/>
</dbReference>
<dbReference type="SUPFAM" id="SSF56801">
    <property type="entry name" value="Acetyl-CoA synthetase-like"/>
    <property type="match status" value="1"/>
</dbReference>
<dbReference type="Gene3D" id="3.30.300.30">
    <property type="match status" value="1"/>
</dbReference>
<dbReference type="InterPro" id="IPR025110">
    <property type="entry name" value="AMP-bd_C"/>
</dbReference>
<dbReference type="InterPro" id="IPR020845">
    <property type="entry name" value="AMP-binding_CS"/>
</dbReference>